<evidence type="ECO:0000313" key="2">
    <source>
        <dbReference type="Proteomes" id="UP000095287"/>
    </source>
</evidence>
<keyword evidence="2" id="KW-1185">Reference proteome</keyword>
<reference evidence="3" key="1">
    <citation type="submission" date="2016-11" db="UniProtKB">
        <authorList>
            <consortium name="WormBaseParasite"/>
        </authorList>
    </citation>
    <scope>IDENTIFICATION</scope>
</reference>
<dbReference type="WBParaSite" id="L893_g3608.t1">
    <property type="protein sequence ID" value="L893_g3608.t1"/>
    <property type="gene ID" value="L893_g3608"/>
</dbReference>
<protein>
    <submittedName>
        <fullName evidence="3">TFIIIC_delta domain-containing protein</fullName>
    </submittedName>
</protein>
<accession>A0A1I8AA14</accession>
<feature type="region of interest" description="Disordered" evidence="1">
    <location>
        <begin position="1"/>
        <end position="48"/>
    </location>
</feature>
<evidence type="ECO:0000313" key="3">
    <source>
        <dbReference type="WBParaSite" id="L893_g3608.t1"/>
    </source>
</evidence>
<evidence type="ECO:0000256" key="1">
    <source>
        <dbReference type="SAM" id="MobiDB-lite"/>
    </source>
</evidence>
<name>A0A1I8AA14_9BILA</name>
<feature type="compositionally biased region" description="Polar residues" evidence="1">
    <location>
        <begin position="35"/>
        <end position="44"/>
    </location>
</feature>
<proteinExistence type="predicted"/>
<sequence length="93" mass="10453">MHNPTFPDEHLAQHRNVHSGRDELRMRRRTRPAEVTTQGLTTADSEAKELFPSEVAPEVDKQHFIISCSKGDAPLYGAYTSTWSVKPSNMLSS</sequence>
<organism evidence="2 3">
    <name type="scientific">Steinernema glaseri</name>
    <dbReference type="NCBI Taxonomy" id="37863"/>
    <lineage>
        <taxon>Eukaryota</taxon>
        <taxon>Metazoa</taxon>
        <taxon>Ecdysozoa</taxon>
        <taxon>Nematoda</taxon>
        <taxon>Chromadorea</taxon>
        <taxon>Rhabditida</taxon>
        <taxon>Tylenchina</taxon>
        <taxon>Panagrolaimomorpha</taxon>
        <taxon>Strongyloidoidea</taxon>
        <taxon>Steinernematidae</taxon>
        <taxon>Steinernema</taxon>
    </lineage>
</organism>
<dbReference type="Proteomes" id="UP000095287">
    <property type="component" value="Unplaced"/>
</dbReference>
<dbReference type="AlphaFoldDB" id="A0A1I8AA14"/>